<protein>
    <recommendedName>
        <fullName evidence="4">ABC transporter permease</fullName>
    </recommendedName>
</protein>
<keyword evidence="1" id="KW-0472">Membrane</keyword>
<accession>A0ABT2VXW1</accession>
<evidence type="ECO:0000313" key="2">
    <source>
        <dbReference type="EMBL" id="MCU7613924.1"/>
    </source>
</evidence>
<gene>
    <name evidence="2" type="ORF">N0B16_05695</name>
</gene>
<organism evidence="2 3">
    <name type="scientific">Chryseobacterium gilvum</name>
    <dbReference type="NCBI Taxonomy" id="2976534"/>
    <lineage>
        <taxon>Bacteria</taxon>
        <taxon>Pseudomonadati</taxon>
        <taxon>Bacteroidota</taxon>
        <taxon>Flavobacteriia</taxon>
        <taxon>Flavobacteriales</taxon>
        <taxon>Weeksellaceae</taxon>
        <taxon>Chryseobacterium group</taxon>
        <taxon>Chryseobacterium</taxon>
    </lineage>
</organism>
<comment type="caution">
    <text evidence="2">The sequence shown here is derived from an EMBL/GenBank/DDBJ whole genome shotgun (WGS) entry which is preliminary data.</text>
</comment>
<feature type="transmembrane region" description="Helical" evidence="1">
    <location>
        <begin position="140"/>
        <end position="164"/>
    </location>
</feature>
<sequence>MKEVLSLSFLYAKYHIKKKNFLIYIIILLILGFLLIPNEKAAYVTFYIGNISVYPNTFWIGNMGAVFSNIIISVVLFFVILGERQQEMISNRYCFEETSVFGFFLKNRYKIIALFFISILFLFILNASLIASNYTYGINIIAYLQSLVYFSVPFLFFISFWVYFLEFYLVRKTYKILLFFITFLVILFNDRFFNITGLNELYLYIRKIADTQNYFAIGYLKKANRIKVLTLQSYNPPLFLHIKVIWILMTCALIYAASRIKNYGSYLVFDQTVENISAKMVASKKMATRFLEHAVPLQLSFMTLIRKDVMQLSKAYTQKRIALLVFLWLILFVTPMESVQKFVLPALMVIIVYLNRDFISKLYSHDLGYCVALSPFRKEQLYMSQITVIFLLYFWAVIPYLIKLNSISGLLVIINILLMSILQVLSIHGMKKSLLVNIVLIILFTSYMTGKPILNILNF</sequence>
<name>A0ABT2VXW1_9FLAO</name>
<feature type="transmembrane region" description="Helical" evidence="1">
    <location>
        <begin position="407"/>
        <end position="427"/>
    </location>
</feature>
<keyword evidence="1" id="KW-0812">Transmembrane</keyword>
<feature type="transmembrane region" description="Helical" evidence="1">
    <location>
        <begin position="111"/>
        <end position="134"/>
    </location>
</feature>
<feature type="transmembrane region" description="Helical" evidence="1">
    <location>
        <begin position="320"/>
        <end position="336"/>
    </location>
</feature>
<dbReference type="RefSeq" id="WP_262989763.1">
    <property type="nucleotide sequence ID" value="NZ_JAOTEN010000001.1"/>
</dbReference>
<feature type="transmembrane region" description="Helical" evidence="1">
    <location>
        <begin position="434"/>
        <end position="454"/>
    </location>
</feature>
<feature type="transmembrane region" description="Helical" evidence="1">
    <location>
        <begin position="21"/>
        <end position="38"/>
    </location>
</feature>
<evidence type="ECO:0000313" key="3">
    <source>
        <dbReference type="Proteomes" id="UP001208114"/>
    </source>
</evidence>
<feature type="transmembrane region" description="Helical" evidence="1">
    <location>
        <begin position="238"/>
        <end position="257"/>
    </location>
</feature>
<feature type="transmembrane region" description="Helical" evidence="1">
    <location>
        <begin position="380"/>
        <end position="401"/>
    </location>
</feature>
<proteinExistence type="predicted"/>
<reference evidence="3" key="1">
    <citation type="submission" date="2023-07" db="EMBL/GenBank/DDBJ databases">
        <title>Chryseobacterium sp. GMJ5 Genome sequencing and assembly.</title>
        <authorList>
            <person name="Jung Y."/>
        </authorList>
    </citation>
    <scope>NUCLEOTIDE SEQUENCE [LARGE SCALE GENOMIC DNA]</scope>
    <source>
        <strain evidence="3">GMJ5</strain>
    </source>
</reference>
<keyword evidence="1" id="KW-1133">Transmembrane helix</keyword>
<dbReference type="EMBL" id="JAOTEN010000001">
    <property type="protein sequence ID" value="MCU7613924.1"/>
    <property type="molecule type" value="Genomic_DNA"/>
</dbReference>
<keyword evidence="3" id="KW-1185">Reference proteome</keyword>
<evidence type="ECO:0008006" key="4">
    <source>
        <dbReference type="Google" id="ProtNLM"/>
    </source>
</evidence>
<feature type="transmembrane region" description="Helical" evidence="1">
    <location>
        <begin position="342"/>
        <end position="359"/>
    </location>
</feature>
<feature type="transmembrane region" description="Helical" evidence="1">
    <location>
        <begin position="176"/>
        <end position="193"/>
    </location>
</feature>
<feature type="transmembrane region" description="Helical" evidence="1">
    <location>
        <begin position="58"/>
        <end position="82"/>
    </location>
</feature>
<evidence type="ECO:0000256" key="1">
    <source>
        <dbReference type="SAM" id="Phobius"/>
    </source>
</evidence>
<dbReference type="Proteomes" id="UP001208114">
    <property type="component" value="Unassembled WGS sequence"/>
</dbReference>